<evidence type="ECO:0000313" key="2">
    <source>
        <dbReference type="Proteomes" id="UP000409037"/>
    </source>
</evidence>
<dbReference type="RefSeq" id="WP_150796665.1">
    <property type="nucleotide sequence ID" value="NZ_CABVHU010000001.1"/>
</dbReference>
<dbReference type="OrthoDB" id="5677166at2"/>
<gene>
    <name evidence="1" type="ORF">PS833_00763</name>
</gene>
<dbReference type="AlphaFoldDB" id="A0A5E7AKP9"/>
<dbReference type="Proteomes" id="UP000409037">
    <property type="component" value="Unassembled WGS sequence"/>
</dbReference>
<name>A0A5E7AKP9_PSEFL</name>
<proteinExistence type="predicted"/>
<protein>
    <recommendedName>
        <fullName evidence="3">Phage protein GP46</fullName>
    </recommendedName>
</protein>
<dbReference type="InterPro" id="IPR010877">
    <property type="entry name" value="Phage_Mu_Gp46"/>
</dbReference>
<evidence type="ECO:0008006" key="3">
    <source>
        <dbReference type="Google" id="ProtNLM"/>
    </source>
</evidence>
<sequence>MSREALLRRAVTISLFTWRRAGPDDPVDDSDRKGWWGDCAPSVAGDQIGSRLWLLARRTLVADTFKDAQAYAEEALAWLLDDQMVTAVTVTVERQGNDRMNLRVTLTEPSGETLKLNFADTWELINGV</sequence>
<dbReference type="Pfam" id="PF07409">
    <property type="entry name" value="GP46"/>
    <property type="match status" value="1"/>
</dbReference>
<evidence type="ECO:0000313" key="1">
    <source>
        <dbReference type="EMBL" id="VVN76391.1"/>
    </source>
</evidence>
<reference evidence="1 2" key="1">
    <citation type="submission" date="2019-09" db="EMBL/GenBank/DDBJ databases">
        <authorList>
            <person name="Chandra G."/>
            <person name="Truman W A."/>
        </authorList>
    </citation>
    <scope>NUCLEOTIDE SEQUENCE [LARGE SCALE GENOMIC DNA]</scope>
    <source>
        <strain evidence="1">PS833</strain>
    </source>
</reference>
<dbReference type="EMBL" id="CABVHU010000001">
    <property type="protein sequence ID" value="VVN76391.1"/>
    <property type="molecule type" value="Genomic_DNA"/>
</dbReference>
<accession>A0A5E7AKP9</accession>
<organism evidence="1 2">
    <name type="scientific">Pseudomonas fluorescens</name>
    <dbReference type="NCBI Taxonomy" id="294"/>
    <lineage>
        <taxon>Bacteria</taxon>
        <taxon>Pseudomonadati</taxon>
        <taxon>Pseudomonadota</taxon>
        <taxon>Gammaproteobacteria</taxon>
        <taxon>Pseudomonadales</taxon>
        <taxon>Pseudomonadaceae</taxon>
        <taxon>Pseudomonas</taxon>
    </lineage>
</organism>